<evidence type="ECO:0008006" key="2">
    <source>
        <dbReference type="Google" id="ProtNLM"/>
    </source>
</evidence>
<dbReference type="Gene3D" id="1.10.10.410">
    <property type="match status" value="1"/>
</dbReference>
<dbReference type="Pfam" id="PF09424">
    <property type="entry name" value="YqeY"/>
    <property type="match status" value="1"/>
</dbReference>
<organism evidence="1">
    <name type="scientific">marine metagenome</name>
    <dbReference type="NCBI Taxonomy" id="408172"/>
    <lineage>
        <taxon>unclassified sequences</taxon>
        <taxon>metagenomes</taxon>
        <taxon>ecological metagenomes</taxon>
    </lineage>
</organism>
<dbReference type="PANTHER" id="PTHR28055">
    <property type="entry name" value="ALTERED INHERITANCE OF MITOCHONDRIA PROTEIN 41, MITOCHONDRIAL"/>
    <property type="match status" value="1"/>
</dbReference>
<dbReference type="EMBL" id="UINC01000111">
    <property type="protein sequence ID" value="SUZ49320.1"/>
    <property type="molecule type" value="Genomic_DNA"/>
</dbReference>
<dbReference type="InterPro" id="IPR023168">
    <property type="entry name" value="GatB_Yqey_C_2"/>
</dbReference>
<protein>
    <recommendedName>
        <fullName evidence="2">GatB/YqeY domain-containing protein</fullName>
    </recommendedName>
</protein>
<dbReference type="AlphaFoldDB" id="A0A381N3X1"/>
<dbReference type="InterPro" id="IPR042184">
    <property type="entry name" value="YqeY/Aim41_N"/>
</dbReference>
<reference evidence="1" key="1">
    <citation type="submission" date="2018-05" db="EMBL/GenBank/DDBJ databases">
        <authorList>
            <person name="Lanie J.A."/>
            <person name="Ng W.-L."/>
            <person name="Kazmierczak K.M."/>
            <person name="Andrzejewski T.M."/>
            <person name="Davidsen T.M."/>
            <person name="Wayne K.J."/>
            <person name="Tettelin H."/>
            <person name="Glass J.I."/>
            <person name="Rusch D."/>
            <person name="Podicherti R."/>
            <person name="Tsui H.-C.T."/>
            <person name="Winkler M.E."/>
        </authorList>
    </citation>
    <scope>NUCLEOTIDE SEQUENCE</scope>
</reference>
<dbReference type="InterPro" id="IPR003789">
    <property type="entry name" value="Asn/Gln_tRNA_amidoTrase-B-like"/>
</dbReference>
<dbReference type="GO" id="GO:0016884">
    <property type="term" value="F:carbon-nitrogen ligase activity, with glutamine as amido-N-donor"/>
    <property type="evidence" value="ECO:0007669"/>
    <property type="project" value="InterPro"/>
</dbReference>
<gene>
    <name evidence="1" type="ORF">METZ01_LOCUS2174</name>
</gene>
<dbReference type="InterPro" id="IPR019004">
    <property type="entry name" value="YqeY/Aim41"/>
</dbReference>
<dbReference type="SUPFAM" id="SSF89095">
    <property type="entry name" value="GatB/YqeY motif"/>
    <property type="match status" value="1"/>
</dbReference>
<evidence type="ECO:0000313" key="1">
    <source>
        <dbReference type="EMBL" id="SUZ49320.1"/>
    </source>
</evidence>
<proteinExistence type="predicted"/>
<accession>A0A381N3X1</accession>
<name>A0A381N3X1_9ZZZZ</name>
<sequence>MKAKDKLTVSTLRSVVAAVQEAEVAGSAAATLDDQQIQKVIAAQAKRRVEAAEAFEQGDRAEKAADERAELSVLEQYLPQQLSGNALVEIVERVMAEGGYSTMADMGEAMKAVNGEVAGRAEGRVVADLVKSRLS</sequence>
<dbReference type="PANTHER" id="PTHR28055:SF1">
    <property type="entry name" value="ALTERED INHERITANCE OF MITOCHONDRIA PROTEIN 41, MITOCHONDRIAL"/>
    <property type="match status" value="1"/>
</dbReference>
<dbReference type="Gene3D" id="1.10.1510.10">
    <property type="entry name" value="Uncharacterised protein YqeY/AIM41 PF09424, N-terminal domain"/>
    <property type="match status" value="1"/>
</dbReference>